<evidence type="ECO:0000313" key="3">
    <source>
        <dbReference type="Proteomes" id="UP000054217"/>
    </source>
</evidence>
<sequence>MVHEQAAPVFRVPINIRVPTERRAYPPSDEAIPKRLYNVPAVESAWHGDARHRANHKDVRDWKSAKLRLGKARATLLFVPLFSGDFDLIFYDLRTQSAKSLRTLDNRGEEDIVRRWVDFKCKSIFTLFLPTEFSTSLLAPSAALPRFPLRPVQLTLEGLGELPLLARFGFRTMIEAPGGGEDKLTLISDAMTLARKKPVCTVKVLDKPTDMAVLTTLNHHLYIRSGCPSEPFLAVAASRQTAYYLTRLKLSTIDYLQPKFASGLIDLPQRGEVVVCFLLSTAYIHAILVEHIDVPEANFSKGCGFLHFLTALFSDASVLKFTPDNNLFGSLKVTDESVVQSRSMVPGFLRGVAYICHGQPKDAAIAIPILLNKNDPLEEHSISALVIQETSKPYVTLVAELGVGDSPKQNSPCGLTIRKVVGTGEHHKYHWVLLSILNKINSLQIVRKVRPFWNKGITWYKAEKLGVTNEQAANVGVGPSGDSLELSVQLGMKKAIDIDIPILPDKDDKVEEHSMSALFIQKTLGFFPNEVFTTQPKGASTEVQKDSWPYVTFIAELDVDDSPKKNPFKTVRTGKKKTRLSSRIASQSQSMDEHPGYKLSAPGEHHKYWYALGINNLPVDHPGQDGDSPQLARRALPFWKKIYIAEHKAEEPLDTSEQTTNVAAELDESPELSVLLGMKV</sequence>
<dbReference type="HOGENOM" id="CLU_404443_0_0_1"/>
<organism evidence="2 3">
    <name type="scientific">Pisolithus tinctorius Marx 270</name>
    <dbReference type="NCBI Taxonomy" id="870435"/>
    <lineage>
        <taxon>Eukaryota</taxon>
        <taxon>Fungi</taxon>
        <taxon>Dikarya</taxon>
        <taxon>Basidiomycota</taxon>
        <taxon>Agaricomycotina</taxon>
        <taxon>Agaricomycetes</taxon>
        <taxon>Agaricomycetidae</taxon>
        <taxon>Boletales</taxon>
        <taxon>Sclerodermatineae</taxon>
        <taxon>Pisolithaceae</taxon>
        <taxon>Pisolithus</taxon>
    </lineage>
</organism>
<feature type="region of interest" description="Disordered" evidence="1">
    <location>
        <begin position="565"/>
        <end position="595"/>
    </location>
</feature>
<accession>A0A0C3PIH4</accession>
<protein>
    <submittedName>
        <fullName evidence="2">Uncharacterized protein</fullName>
    </submittedName>
</protein>
<dbReference type="EMBL" id="KN831958">
    <property type="protein sequence ID" value="KIO07899.1"/>
    <property type="molecule type" value="Genomic_DNA"/>
</dbReference>
<keyword evidence="3" id="KW-1185">Reference proteome</keyword>
<dbReference type="Proteomes" id="UP000054217">
    <property type="component" value="Unassembled WGS sequence"/>
</dbReference>
<reference evidence="2 3" key="1">
    <citation type="submission" date="2014-04" db="EMBL/GenBank/DDBJ databases">
        <authorList>
            <consortium name="DOE Joint Genome Institute"/>
            <person name="Kuo A."/>
            <person name="Kohler A."/>
            <person name="Costa M.D."/>
            <person name="Nagy L.G."/>
            <person name="Floudas D."/>
            <person name="Copeland A."/>
            <person name="Barry K.W."/>
            <person name="Cichocki N."/>
            <person name="Veneault-Fourrey C."/>
            <person name="LaButti K."/>
            <person name="Lindquist E.A."/>
            <person name="Lipzen A."/>
            <person name="Lundell T."/>
            <person name="Morin E."/>
            <person name="Murat C."/>
            <person name="Sun H."/>
            <person name="Tunlid A."/>
            <person name="Henrissat B."/>
            <person name="Grigoriev I.V."/>
            <person name="Hibbett D.S."/>
            <person name="Martin F."/>
            <person name="Nordberg H.P."/>
            <person name="Cantor M.N."/>
            <person name="Hua S.X."/>
        </authorList>
    </citation>
    <scope>NUCLEOTIDE SEQUENCE [LARGE SCALE GENOMIC DNA]</scope>
    <source>
        <strain evidence="2 3">Marx 270</strain>
    </source>
</reference>
<dbReference type="OrthoDB" id="107110at2759"/>
<dbReference type="InParanoid" id="A0A0C3PIH4"/>
<evidence type="ECO:0000313" key="2">
    <source>
        <dbReference type="EMBL" id="KIO07899.1"/>
    </source>
</evidence>
<dbReference type="STRING" id="870435.A0A0C3PIH4"/>
<gene>
    <name evidence="2" type="ORF">M404DRAFT_23175</name>
</gene>
<dbReference type="AlphaFoldDB" id="A0A0C3PIH4"/>
<proteinExistence type="predicted"/>
<evidence type="ECO:0000256" key="1">
    <source>
        <dbReference type="SAM" id="MobiDB-lite"/>
    </source>
</evidence>
<feature type="compositionally biased region" description="Polar residues" evidence="1">
    <location>
        <begin position="581"/>
        <end position="590"/>
    </location>
</feature>
<name>A0A0C3PIH4_PISTI</name>
<reference evidence="3" key="2">
    <citation type="submission" date="2015-01" db="EMBL/GenBank/DDBJ databases">
        <title>Evolutionary Origins and Diversification of the Mycorrhizal Mutualists.</title>
        <authorList>
            <consortium name="DOE Joint Genome Institute"/>
            <consortium name="Mycorrhizal Genomics Consortium"/>
            <person name="Kohler A."/>
            <person name="Kuo A."/>
            <person name="Nagy L.G."/>
            <person name="Floudas D."/>
            <person name="Copeland A."/>
            <person name="Barry K.W."/>
            <person name="Cichocki N."/>
            <person name="Veneault-Fourrey C."/>
            <person name="LaButti K."/>
            <person name="Lindquist E.A."/>
            <person name="Lipzen A."/>
            <person name="Lundell T."/>
            <person name="Morin E."/>
            <person name="Murat C."/>
            <person name="Riley R."/>
            <person name="Ohm R."/>
            <person name="Sun H."/>
            <person name="Tunlid A."/>
            <person name="Henrissat B."/>
            <person name="Grigoriev I.V."/>
            <person name="Hibbett D.S."/>
            <person name="Martin F."/>
        </authorList>
    </citation>
    <scope>NUCLEOTIDE SEQUENCE [LARGE SCALE GENOMIC DNA]</scope>
    <source>
        <strain evidence="3">Marx 270</strain>
    </source>
</reference>